<dbReference type="EMBL" id="LLZU01000039">
    <property type="protein sequence ID" value="KRV46674.1"/>
    <property type="molecule type" value="Genomic_DNA"/>
</dbReference>
<keyword evidence="4 6" id="KW-1133">Transmembrane helix</keyword>
<keyword evidence="8" id="KW-1185">Reference proteome</keyword>
<feature type="transmembrane region" description="Helical" evidence="6">
    <location>
        <begin position="364"/>
        <end position="384"/>
    </location>
</feature>
<dbReference type="OrthoDB" id="3294889at2"/>
<keyword evidence="5 6" id="KW-0472">Membrane</keyword>
<feature type="transmembrane region" description="Helical" evidence="6">
    <location>
        <begin position="390"/>
        <end position="411"/>
    </location>
</feature>
<dbReference type="Pfam" id="PF01943">
    <property type="entry name" value="Polysacc_synt"/>
    <property type="match status" value="1"/>
</dbReference>
<accession>A0A0T6LLF1</accession>
<feature type="transmembrane region" description="Helical" evidence="6">
    <location>
        <begin position="120"/>
        <end position="139"/>
    </location>
</feature>
<evidence type="ECO:0000256" key="2">
    <source>
        <dbReference type="ARBA" id="ARBA00022475"/>
    </source>
</evidence>
<dbReference type="PANTHER" id="PTHR30250:SF11">
    <property type="entry name" value="O-ANTIGEN TRANSPORTER-RELATED"/>
    <property type="match status" value="1"/>
</dbReference>
<sequence>MRGGWFGFLGSAVTAVFGFLLVTVVTRAAGAAQAGAVFTGVAAFTVATHASKLGADTGLVRFVSRDLATTGGAGVPALLRTAVLPGAALSTVGAVVLLAAPDLATGLLPELSPGQARSVVRMFAVCWPVTTVSLVLLGATRGHGTVLPFVGVEQVGKPVLRVLLALPVAVLAPGVLGLSAAWLLPSLLGAVAAALAVRRLTRALGPGPATPPGQSRAFWAFSGPRAVSSVCDIAAVWIGVLVLSAVSGSAEAGIYTAIGRLVTAGTLLQLAVRLAVAPQISRTMAGGDLAGAEHLHRLSTRWIVLFSWPLFVLLAAFPGTALGIFGAGFASGATALAVLSVACAVNVAVGNAQTVILMAGRSTWNLAVAGAASVVQVGCAVVLVPRHGVLGAALAFAAAMVLDNVASALLVRRRLRFTTVDRGYAAAAGVGLCGVAAVALPTRLLAGDGPAGLVAAAVLACGAVAVGTWRYREALGAAEFLGALRQRPARELP</sequence>
<feature type="transmembrane region" description="Helical" evidence="6">
    <location>
        <begin position="451"/>
        <end position="471"/>
    </location>
</feature>
<dbReference type="InterPro" id="IPR050833">
    <property type="entry name" value="Poly_Biosynth_Transport"/>
</dbReference>
<keyword evidence="2" id="KW-1003">Cell membrane</keyword>
<dbReference type="GO" id="GO:0005886">
    <property type="term" value="C:plasma membrane"/>
    <property type="evidence" value="ECO:0007669"/>
    <property type="project" value="UniProtKB-SubCell"/>
</dbReference>
<dbReference type="Proteomes" id="UP000050867">
    <property type="component" value="Unassembled WGS sequence"/>
</dbReference>
<dbReference type="STRING" id="76728.AQ490_12455"/>
<evidence type="ECO:0000313" key="8">
    <source>
        <dbReference type="Proteomes" id="UP000050867"/>
    </source>
</evidence>
<feature type="transmembrane region" description="Helical" evidence="6">
    <location>
        <begin position="333"/>
        <end position="352"/>
    </location>
</feature>
<dbReference type="InterPro" id="IPR002797">
    <property type="entry name" value="Polysacc_synth"/>
</dbReference>
<feature type="transmembrane region" description="Helical" evidence="6">
    <location>
        <begin position="159"/>
        <end position="192"/>
    </location>
</feature>
<evidence type="ECO:0000256" key="1">
    <source>
        <dbReference type="ARBA" id="ARBA00004651"/>
    </source>
</evidence>
<dbReference type="AlphaFoldDB" id="A0A0T6LLF1"/>
<feature type="transmembrane region" description="Helical" evidence="6">
    <location>
        <begin position="423"/>
        <end position="445"/>
    </location>
</feature>
<gene>
    <name evidence="7" type="ORF">AQ490_12455</name>
</gene>
<comment type="subcellular location">
    <subcellularLocation>
        <location evidence="1">Cell membrane</location>
        <topology evidence="1">Multi-pass membrane protein</topology>
    </subcellularLocation>
</comment>
<protein>
    <recommendedName>
        <fullName evidence="9">Polysaccharide biosynthesis protein</fullName>
    </recommendedName>
</protein>
<proteinExistence type="predicted"/>
<comment type="caution">
    <text evidence="7">The sequence shown here is derived from an EMBL/GenBank/DDBJ whole genome shotgun (WGS) entry which is preliminary data.</text>
</comment>
<evidence type="ECO:0000256" key="4">
    <source>
        <dbReference type="ARBA" id="ARBA00022989"/>
    </source>
</evidence>
<evidence type="ECO:0008006" key="9">
    <source>
        <dbReference type="Google" id="ProtNLM"/>
    </source>
</evidence>
<dbReference type="PANTHER" id="PTHR30250">
    <property type="entry name" value="PST FAMILY PREDICTED COLANIC ACID TRANSPORTER"/>
    <property type="match status" value="1"/>
</dbReference>
<name>A0A0T6LLF1_WENVI</name>
<keyword evidence="3 6" id="KW-0812">Transmembrane</keyword>
<evidence type="ECO:0000313" key="7">
    <source>
        <dbReference type="EMBL" id="KRV46674.1"/>
    </source>
</evidence>
<reference evidence="7 8" key="1">
    <citation type="submission" date="2015-10" db="EMBL/GenBank/DDBJ databases">
        <title>Draft genome sequence of pyrrolomycin-producing Streptomyces vitaminophilus.</title>
        <authorList>
            <person name="Graham D.E."/>
            <person name="Mahan K.M."/>
            <person name="Klingeman D.M."/>
            <person name="Hettich R.L."/>
            <person name="Parry R.J."/>
        </authorList>
    </citation>
    <scope>NUCLEOTIDE SEQUENCE [LARGE SCALE GENOMIC DNA]</scope>
    <source>
        <strain evidence="7 8">ATCC 31673</strain>
    </source>
</reference>
<feature type="transmembrane region" description="Helical" evidence="6">
    <location>
        <begin position="226"/>
        <end position="246"/>
    </location>
</feature>
<dbReference type="eggNOG" id="COG2244">
    <property type="taxonomic scope" value="Bacteria"/>
</dbReference>
<evidence type="ECO:0000256" key="3">
    <source>
        <dbReference type="ARBA" id="ARBA00022692"/>
    </source>
</evidence>
<evidence type="ECO:0000256" key="6">
    <source>
        <dbReference type="SAM" id="Phobius"/>
    </source>
</evidence>
<feature type="transmembrane region" description="Helical" evidence="6">
    <location>
        <begin position="87"/>
        <end position="108"/>
    </location>
</feature>
<organism evidence="7 8">
    <name type="scientific">Wenjunlia vitaminophila</name>
    <name type="common">Streptomyces vitaminophilus</name>
    <dbReference type="NCBI Taxonomy" id="76728"/>
    <lineage>
        <taxon>Bacteria</taxon>
        <taxon>Bacillati</taxon>
        <taxon>Actinomycetota</taxon>
        <taxon>Actinomycetes</taxon>
        <taxon>Kitasatosporales</taxon>
        <taxon>Streptomycetaceae</taxon>
        <taxon>Wenjunlia</taxon>
    </lineage>
</organism>
<feature type="transmembrane region" description="Helical" evidence="6">
    <location>
        <begin position="302"/>
        <end position="327"/>
    </location>
</feature>
<evidence type="ECO:0000256" key="5">
    <source>
        <dbReference type="ARBA" id="ARBA00023136"/>
    </source>
</evidence>